<reference evidence="1 2" key="1">
    <citation type="submission" date="2019-02" db="EMBL/GenBank/DDBJ databases">
        <title>Deep-cultivation of Planctomycetes and their phenomic and genomic characterization uncovers novel biology.</title>
        <authorList>
            <person name="Wiegand S."/>
            <person name="Jogler M."/>
            <person name="Boedeker C."/>
            <person name="Pinto D."/>
            <person name="Vollmers J."/>
            <person name="Rivas-Marin E."/>
            <person name="Kohn T."/>
            <person name="Peeters S.H."/>
            <person name="Heuer A."/>
            <person name="Rast P."/>
            <person name="Oberbeckmann S."/>
            <person name="Bunk B."/>
            <person name="Jeske O."/>
            <person name="Meyerdierks A."/>
            <person name="Storesund J.E."/>
            <person name="Kallscheuer N."/>
            <person name="Luecker S."/>
            <person name="Lage O.M."/>
            <person name="Pohl T."/>
            <person name="Merkel B.J."/>
            <person name="Hornburger P."/>
            <person name="Mueller R.-W."/>
            <person name="Bruemmer F."/>
            <person name="Labrenz M."/>
            <person name="Spormann A.M."/>
            <person name="Op den Camp H."/>
            <person name="Overmann J."/>
            <person name="Amann R."/>
            <person name="Jetten M.S.M."/>
            <person name="Mascher T."/>
            <person name="Medema M.H."/>
            <person name="Devos D.P."/>
            <person name="Kaster A.-K."/>
            <person name="Ovreas L."/>
            <person name="Rohde M."/>
            <person name="Galperin M.Y."/>
            <person name="Jogler C."/>
        </authorList>
    </citation>
    <scope>NUCLEOTIDE SEQUENCE [LARGE SCALE GENOMIC DNA]</scope>
    <source>
        <strain evidence="1 2">Mal4</strain>
    </source>
</reference>
<organism evidence="1 2">
    <name type="scientific">Maioricimonas rarisocia</name>
    <dbReference type="NCBI Taxonomy" id="2528026"/>
    <lineage>
        <taxon>Bacteria</taxon>
        <taxon>Pseudomonadati</taxon>
        <taxon>Planctomycetota</taxon>
        <taxon>Planctomycetia</taxon>
        <taxon>Planctomycetales</taxon>
        <taxon>Planctomycetaceae</taxon>
        <taxon>Maioricimonas</taxon>
    </lineage>
</organism>
<dbReference type="Proteomes" id="UP000320496">
    <property type="component" value="Chromosome"/>
</dbReference>
<proteinExistence type="predicted"/>
<evidence type="ECO:0000313" key="2">
    <source>
        <dbReference type="Proteomes" id="UP000320496"/>
    </source>
</evidence>
<protein>
    <submittedName>
        <fullName evidence="1">Uncharacterized protein</fullName>
    </submittedName>
</protein>
<name>A0A517Z2X3_9PLAN</name>
<sequence>MRERKVHLCEDLRADVLAPAFQLAVLDAAASRRMTRDEAIAYRMTGSTSIDELAQSIDDAVNNSAGPAGSP</sequence>
<dbReference type="KEGG" id="mri:Mal4_11280"/>
<evidence type="ECO:0000313" key="1">
    <source>
        <dbReference type="EMBL" id="QDU36829.1"/>
    </source>
</evidence>
<dbReference type="EMBL" id="CP036275">
    <property type="protein sequence ID" value="QDU36829.1"/>
    <property type="molecule type" value="Genomic_DNA"/>
</dbReference>
<dbReference type="AlphaFoldDB" id="A0A517Z2X3"/>
<keyword evidence="2" id="KW-1185">Reference proteome</keyword>
<gene>
    <name evidence="1" type="ORF">Mal4_11280</name>
</gene>
<dbReference type="RefSeq" id="WP_145367456.1">
    <property type="nucleotide sequence ID" value="NZ_CP036275.1"/>
</dbReference>
<accession>A0A517Z2X3</accession>